<dbReference type="EMBL" id="JACXAI010000016">
    <property type="protein sequence ID" value="MBD1381201.1"/>
    <property type="molecule type" value="Genomic_DNA"/>
</dbReference>
<feature type="transmembrane region" description="Helical" evidence="8">
    <location>
        <begin position="39"/>
        <end position="62"/>
    </location>
</feature>
<evidence type="ECO:0000256" key="8">
    <source>
        <dbReference type="SAM" id="Phobius"/>
    </source>
</evidence>
<evidence type="ECO:0000256" key="3">
    <source>
        <dbReference type="ARBA" id="ARBA00022475"/>
    </source>
</evidence>
<evidence type="ECO:0000256" key="2">
    <source>
        <dbReference type="ARBA" id="ARBA00007776"/>
    </source>
</evidence>
<keyword evidence="4 8" id="KW-0812">Transmembrane</keyword>
<keyword evidence="5" id="KW-0133">Cell shape</keyword>
<keyword evidence="10" id="KW-1185">Reference proteome</keyword>
<dbReference type="AlphaFoldDB" id="A0A926NNT3"/>
<keyword evidence="3" id="KW-1003">Cell membrane</keyword>
<dbReference type="InterPro" id="IPR007227">
    <property type="entry name" value="Cell_shape_determining_MreD"/>
</dbReference>
<comment type="subcellular location">
    <subcellularLocation>
        <location evidence="1">Cell membrane</location>
        <topology evidence="1">Multi-pass membrane protein</topology>
    </subcellularLocation>
</comment>
<accession>A0A926NNT3</accession>
<dbReference type="RefSeq" id="WP_191158796.1">
    <property type="nucleotide sequence ID" value="NZ_JACXAI010000016.1"/>
</dbReference>
<keyword evidence="6 8" id="KW-1133">Transmembrane helix</keyword>
<evidence type="ECO:0000313" key="10">
    <source>
        <dbReference type="Proteomes" id="UP000626844"/>
    </source>
</evidence>
<dbReference type="GO" id="GO:0005886">
    <property type="term" value="C:plasma membrane"/>
    <property type="evidence" value="ECO:0007669"/>
    <property type="project" value="UniProtKB-SubCell"/>
</dbReference>
<feature type="transmembrane region" description="Helical" evidence="8">
    <location>
        <begin position="69"/>
        <end position="90"/>
    </location>
</feature>
<evidence type="ECO:0000256" key="5">
    <source>
        <dbReference type="ARBA" id="ARBA00022960"/>
    </source>
</evidence>
<organism evidence="9 10">
    <name type="scientific">Metabacillus arenae</name>
    <dbReference type="NCBI Taxonomy" id="2771434"/>
    <lineage>
        <taxon>Bacteria</taxon>
        <taxon>Bacillati</taxon>
        <taxon>Bacillota</taxon>
        <taxon>Bacilli</taxon>
        <taxon>Bacillales</taxon>
        <taxon>Bacillaceae</taxon>
        <taxon>Metabacillus</taxon>
    </lineage>
</organism>
<evidence type="ECO:0000256" key="1">
    <source>
        <dbReference type="ARBA" id="ARBA00004651"/>
    </source>
</evidence>
<keyword evidence="7 8" id="KW-0472">Membrane</keyword>
<sequence length="172" mass="19996">MKKFIFSFIFLFFFIMESTFVHLVKFTFVPEELILVPRIVFLIIAFITAYVGQTYGLIYAMVFGLLYDIVYTEVIGIYLFAFTLFSYLLAKTLKVLHGNVLVIIFLSIISIALLEFLIYGIQLLISSYLMTLHEFTNLRLLPTLALNSVLAILLIYPFKKFLTELRNEQNDD</sequence>
<evidence type="ECO:0000256" key="7">
    <source>
        <dbReference type="ARBA" id="ARBA00023136"/>
    </source>
</evidence>
<evidence type="ECO:0000313" key="9">
    <source>
        <dbReference type="EMBL" id="MBD1381201.1"/>
    </source>
</evidence>
<name>A0A926NNT3_9BACI</name>
<feature type="transmembrane region" description="Helical" evidence="8">
    <location>
        <begin position="140"/>
        <end position="158"/>
    </location>
</feature>
<proteinExistence type="inferred from homology"/>
<dbReference type="Pfam" id="PF04093">
    <property type="entry name" value="MreD"/>
    <property type="match status" value="1"/>
</dbReference>
<evidence type="ECO:0000256" key="4">
    <source>
        <dbReference type="ARBA" id="ARBA00022692"/>
    </source>
</evidence>
<dbReference type="GO" id="GO:0008360">
    <property type="term" value="P:regulation of cell shape"/>
    <property type="evidence" value="ECO:0007669"/>
    <property type="project" value="UniProtKB-KW"/>
</dbReference>
<feature type="transmembrane region" description="Helical" evidence="8">
    <location>
        <begin position="96"/>
        <end position="119"/>
    </location>
</feature>
<comment type="similarity">
    <text evidence="2">Belongs to the MreD family.</text>
</comment>
<dbReference type="Proteomes" id="UP000626844">
    <property type="component" value="Unassembled WGS sequence"/>
</dbReference>
<dbReference type="NCBIfam" id="TIGR03426">
    <property type="entry name" value="shape_MreD"/>
    <property type="match status" value="1"/>
</dbReference>
<protein>
    <submittedName>
        <fullName evidence="9">Rod shape-determining protein MreD</fullName>
    </submittedName>
</protein>
<evidence type="ECO:0000256" key="6">
    <source>
        <dbReference type="ARBA" id="ARBA00022989"/>
    </source>
</evidence>
<reference evidence="9" key="1">
    <citation type="submission" date="2020-09" db="EMBL/GenBank/DDBJ databases">
        <title>A novel bacterium of genus Bacillus, isolated from South China Sea.</title>
        <authorList>
            <person name="Huang H."/>
            <person name="Mo K."/>
            <person name="Hu Y."/>
        </authorList>
    </citation>
    <scope>NUCLEOTIDE SEQUENCE</scope>
    <source>
        <strain evidence="9">IB182487</strain>
    </source>
</reference>
<comment type="caution">
    <text evidence="9">The sequence shown here is derived from an EMBL/GenBank/DDBJ whole genome shotgun (WGS) entry which is preliminary data.</text>
</comment>
<gene>
    <name evidence="9" type="primary">mreD</name>
    <name evidence="9" type="ORF">IC621_13255</name>
</gene>